<feature type="transmembrane region" description="Helical" evidence="6">
    <location>
        <begin position="104"/>
        <end position="123"/>
    </location>
</feature>
<gene>
    <name evidence="7" type="ORF">SAMN02745218_01346</name>
</gene>
<keyword evidence="2" id="KW-1003">Cell membrane</keyword>
<evidence type="ECO:0000313" key="7">
    <source>
        <dbReference type="EMBL" id="SHF05731.1"/>
    </source>
</evidence>
<dbReference type="InterPro" id="IPR005598">
    <property type="entry name" value="ATP_synth_I"/>
</dbReference>
<comment type="subcellular location">
    <subcellularLocation>
        <location evidence="1">Cell membrane</location>
        <topology evidence="1">Multi-pass membrane protein</topology>
    </subcellularLocation>
</comment>
<feature type="transmembrane region" description="Helical" evidence="6">
    <location>
        <begin position="40"/>
        <end position="60"/>
    </location>
</feature>
<proteinExistence type="predicted"/>
<feature type="transmembrane region" description="Helical" evidence="6">
    <location>
        <begin position="81"/>
        <end position="98"/>
    </location>
</feature>
<evidence type="ECO:0000256" key="6">
    <source>
        <dbReference type="SAM" id="Phobius"/>
    </source>
</evidence>
<dbReference type="GO" id="GO:0005886">
    <property type="term" value="C:plasma membrane"/>
    <property type="evidence" value="ECO:0007669"/>
    <property type="project" value="UniProtKB-SubCell"/>
</dbReference>
<evidence type="ECO:0000256" key="1">
    <source>
        <dbReference type="ARBA" id="ARBA00004651"/>
    </source>
</evidence>
<evidence type="ECO:0000313" key="8">
    <source>
        <dbReference type="Proteomes" id="UP000184196"/>
    </source>
</evidence>
<accession>A0A1M4YJ26</accession>
<protein>
    <submittedName>
        <fullName evidence="7">ATP synthase I chain</fullName>
    </submittedName>
</protein>
<keyword evidence="4 6" id="KW-1133">Transmembrane helix</keyword>
<sequence>MPSLPPVPELDNQLKRTTCITGGLLALVLLAIAFNPGDSLAWGLFLGLATGLYNTISLALRVKRLGSVERSTARGYMRQGLIMRLVLVMVVVLLAGRVARVNVWWLGAGMLLVPCITAVDAALRAVRLSRAEEGTFSKFSNSKFSKMEEKI</sequence>
<keyword evidence="3 6" id="KW-0812">Transmembrane</keyword>
<evidence type="ECO:0000256" key="2">
    <source>
        <dbReference type="ARBA" id="ARBA00022475"/>
    </source>
</evidence>
<dbReference type="Proteomes" id="UP000184196">
    <property type="component" value="Unassembled WGS sequence"/>
</dbReference>
<keyword evidence="8" id="KW-1185">Reference proteome</keyword>
<dbReference type="RefSeq" id="WP_073164440.1">
    <property type="nucleotide sequence ID" value="NZ_FQUW01000014.1"/>
</dbReference>
<dbReference type="OrthoDB" id="1786698at2"/>
<name>A0A1M4YJ26_9FIRM</name>
<dbReference type="EMBL" id="FQUW01000014">
    <property type="protein sequence ID" value="SHF05731.1"/>
    <property type="molecule type" value="Genomic_DNA"/>
</dbReference>
<evidence type="ECO:0000256" key="3">
    <source>
        <dbReference type="ARBA" id="ARBA00022692"/>
    </source>
</evidence>
<dbReference type="Pfam" id="PF03899">
    <property type="entry name" value="ATP-synt_I"/>
    <property type="match status" value="1"/>
</dbReference>
<organism evidence="7 8">
    <name type="scientific">Desulfofundulus australicus DSM 11792</name>
    <dbReference type="NCBI Taxonomy" id="1121425"/>
    <lineage>
        <taxon>Bacteria</taxon>
        <taxon>Bacillati</taxon>
        <taxon>Bacillota</taxon>
        <taxon>Clostridia</taxon>
        <taxon>Eubacteriales</taxon>
        <taxon>Peptococcaceae</taxon>
        <taxon>Desulfofundulus</taxon>
    </lineage>
</organism>
<dbReference type="AlphaFoldDB" id="A0A1M4YJ26"/>
<feature type="transmembrane region" description="Helical" evidence="6">
    <location>
        <begin position="17"/>
        <end position="34"/>
    </location>
</feature>
<reference evidence="8" key="1">
    <citation type="submission" date="2016-11" db="EMBL/GenBank/DDBJ databases">
        <authorList>
            <person name="Varghese N."/>
            <person name="Submissions S."/>
        </authorList>
    </citation>
    <scope>NUCLEOTIDE SEQUENCE [LARGE SCALE GENOMIC DNA]</scope>
    <source>
        <strain evidence="8">DSM 11792</strain>
    </source>
</reference>
<evidence type="ECO:0000256" key="5">
    <source>
        <dbReference type="ARBA" id="ARBA00023136"/>
    </source>
</evidence>
<keyword evidence="5 6" id="KW-0472">Membrane</keyword>
<evidence type="ECO:0000256" key="4">
    <source>
        <dbReference type="ARBA" id="ARBA00022989"/>
    </source>
</evidence>